<reference evidence="3 4" key="1">
    <citation type="submission" date="2019-05" db="EMBL/GenBank/DDBJ databases">
        <title>The compact genome of Giardia muris reveals important steps in the evolution of intestinal protozoan parasites.</title>
        <authorList>
            <person name="Xu F."/>
            <person name="Jimenez-Gonzalez A."/>
            <person name="Einarsson E."/>
            <person name="Astvaldsson A."/>
            <person name="Peirasmaki D."/>
            <person name="Eckmann L."/>
            <person name="Andersson J.O."/>
            <person name="Svard S.G."/>
            <person name="Jerlstrom-Hultqvist J."/>
        </authorList>
    </citation>
    <scope>NUCLEOTIDE SEQUENCE [LARGE SCALE GENOMIC DNA]</scope>
    <source>
        <strain evidence="3 4">Roberts-Thomson</strain>
    </source>
</reference>
<feature type="signal peptide" evidence="2">
    <location>
        <begin position="1"/>
        <end position="21"/>
    </location>
</feature>
<keyword evidence="1" id="KW-0472">Membrane</keyword>
<dbReference type="Proteomes" id="UP000315496">
    <property type="component" value="Chromosome 2"/>
</dbReference>
<dbReference type="EMBL" id="VDLU01000002">
    <property type="protein sequence ID" value="TNJ28926.1"/>
    <property type="molecule type" value="Genomic_DNA"/>
</dbReference>
<evidence type="ECO:0000313" key="4">
    <source>
        <dbReference type="Proteomes" id="UP000315496"/>
    </source>
</evidence>
<proteinExistence type="predicted"/>
<keyword evidence="1" id="KW-0812">Transmembrane</keyword>
<evidence type="ECO:0000256" key="2">
    <source>
        <dbReference type="SAM" id="SignalP"/>
    </source>
</evidence>
<organism evidence="3 4">
    <name type="scientific">Giardia muris</name>
    <dbReference type="NCBI Taxonomy" id="5742"/>
    <lineage>
        <taxon>Eukaryota</taxon>
        <taxon>Metamonada</taxon>
        <taxon>Diplomonadida</taxon>
        <taxon>Hexamitidae</taxon>
        <taxon>Giardiinae</taxon>
        <taxon>Giardia</taxon>
    </lineage>
</organism>
<dbReference type="PROSITE" id="PS51257">
    <property type="entry name" value="PROKAR_LIPOPROTEIN"/>
    <property type="match status" value="1"/>
</dbReference>
<feature type="transmembrane region" description="Helical" evidence="1">
    <location>
        <begin position="303"/>
        <end position="326"/>
    </location>
</feature>
<evidence type="ECO:0000313" key="3">
    <source>
        <dbReference type="EMBL" id="TNJ28926.1"/>
    </source>
</evidence>
<keyword evidence="1" id="KW-1133">Transmembrane helix</keyword>
<evidence type="ECO:0000256" key="1">
    <source>
        <dbReference type="SAM" id="Phobius"/>
    </source>
</evidence>
<keyword evidence="2" id="KW-0732">Signal</keyword>
<feature type="chain" id="PRO_5021443946" evidence="2">
    <location>
        <begin position="22"/>
        <end position="340"/>
    </location>
</feature>
<comment type="caution">
    <text evidence="3">The sequence shown here is derived from an EMBL/GenBank/DDBJ whole genome shotgun (WGS) entry which is preliminary data.</text>
</comment>
<sequence>MRLGLLLTVSTLATLAVTGLACVIAQAIPTLPLWTVSFVPGSTFILDGSSISAPRSYSVTPNQRAYQFYACQPDLPIMRSPLSITSDMTAYLSKDDPCITAAVLPGVDFTMRIIGPKDSRYDPGRTAFADVTISTYTMPLSSGWLSERRRKRTQVRLRSFHLKDRMVTFSRTQSSYQFDSVQDKLCDGEGICIIEICAGPDHMPINLYVGMTFGLFDLSLCTPLVGYTDVLDDYLWSMESSTRTSSSGDTISYRVFNEKAIVVGQIEDYAEYLLKGRVWAMGSTNSITIKSISASNSQLSSQYLTAALLGLILSSILFVFLLLFVYEPSPSPWSHARHIT</sequence>
<name>A0A4Z1SSN0_GIAMU</name>
<accession>A0A4Z1SSN0</accession>
<gene>
    <name evidence="3" type="ORF">GMRT_11131</name>
</gene>
<dbReference type="VEuPathDB" id="GiardiaDB:GMRT_11131"/>
<protein>
    <submittedName>
        <fullName evidence="3">Uncharacterized protein</fullName>
    </submittedName>
</protein>
<dbReference type="AlphaFoldDB" id="A0A4Z1SSN0"/>
<keyword evidence="4" id="KW-1185">Reference proteome</keyword>